<reference evidence="2 3" key="2">
    <citation type="submission" date="2018-11" db="EMBL/GenBank/DDBJ databases">
        <authorList>
            <consortium name="Pathogen Informatics"/>
        </authorList>
    </citation>
    <scope>NUCLEOTIDE SEQUENCE [LARGE SCALE GENOMIC DNA]</scope>
</reference>
<organism evidence="3 4">
    <name type="scientific">Toxocara canis</name>
    <name type="common">Canine roundworm</name>
    <dbReference type="NCBI Taxonomy" id="6265"/>
    <lineage>
        <taxon>Eukaryota</taxon>
        <taxon>Metazoa</taxon>
        <taxon>Ecdysozoa</taxon>
        <taxon>Nematoda</taxon>
        <taxon>Chromadorea</taxon>
        <taxon>Rhabditida</taxon>
        <taxon>Spirurina</taxon>
        <taxon>Ascaridomorpha</taxon>
        <taxon>Ascaridoidea</taxon>
        <taxon>Toxocaridae</taxon>
        <taxon>Toxocara</taxon>
    </lineage>
</organism>
<sequence length="131" mass="13953">MIVLTSFGTPGGQPDGDPSVCRRPGSTPSTSVRRATAPVSLSREESAELEALAQLLPPHNRHLNNDPCLILQAAAQYIDQLRTTIAARVRNRTLPAGSIVLNNNTEEQSAPDNRPFTLSAASGSAHLVECK</sequence>
<keyword evidence="3" id="KW-1185">Reference proteome</keyword>
<protein>
    <submittedName>
        <fullName evidence="4">BHLH domain-containing protein</fullName>
    </submittedName>
</protein>
<dbReference type="Proteomes" id="UP000050794">
    <property type="component" value="Unassembled WGS sequence"/>
</dbReference>
<evidence type="ECO:0000313" key="2">
    <source>
        <dbReference type="EMBL" id="VDM40934.1"/>
    </source>
</evidence>
<dbReference type="AlphaFoldDB" id="A0A183UM93"/>
<gene>
    <name evidence="2" type="ORF">TCNE_LOCUS9613</name>
</gene>
<evidence type="ECO:0000313" key="4">
    <source>
        <dbReference type="WBParaSite" id="TCNE_0000961301-mRNA-1"/>
    </source>
</evidence>
<name>A0A183UM93_TOXCA</name>
<feature type="region of interest" description="Disordered" evidence="1">
    <location>
        <begin position="1"/>
        <end position="43"/>
    </location>
</feature>
<evidence type="ECO:0000256" key="1">
    <source>
        <dbReference type="SAM" id="MobiDB-lite"/>
    </source>
</evidence>
<dbReference type="EMBL" id="UYWY01020226">
    <property type="protein sequence ID" value="VDM40934.1"/>
    <property type="molecule type" value="Genomic_DNA"/>
</dbReference>
<reference evidence="4" key="1">
    <citation type="submission" date="2016-06" db="UniProtKB">
        <authorList>
            <consortium name="WormBaseParasite"/>
        </authorList>
    </citation>
    <scope>IDENTIFICATION</scope>
</reference>
<accession>A0A183UM93</accession>
<evidence type="ECO:0000313" key="3">
    <source>
        <dbReference type="Proteomes" id="UP000050794"/>
    </source>
</evidence>
<proteinExistence type="predicted"/>
<dbReference type="WBParaSite" id="TCNE_0000961301-mRNA-1">
    <property type="protein sequence ID" value="TCNE_0000961301-mRNA-1"/>
    <property type="gene ID" value="TCNE_0000961301"/>
</dbReference>